<keyword evidence="8 9" id="KW-0472">Membrane</keyword>
<name>A0ABR7INK6_9CLOT</name>
<keyword evidence="4" id="KW-0288">FMN</keyword>
<feature type="transmembrane region" description="Helical" evidence="9">
    <location>
        <begin position="12"/>
        <end position="29"/>
    </location>
</feature>
<feature type="transmembrane region" description="Helical" evidence="9">
    <location>
        <begin position="35"/>
        <end position="52"/>
    </location>
</feature>
<reference evidence="10 11" key="1">
    <citation type="submission" date="2020-08" db="EMBL/GenBank/DDBJ databases">
        <title>Genome public.</title>
        <authorList>
            <person name="Liu C."/>
            <person name="Sun Q."/>
        </authorList>
    </citation>
    <scope>NUCLEOTIDE SEQUENCE [LARGE SCALE GENOMIC DNA]</scope>
    <source>
        <strain evidence="10 11">NSJ-27</strain>
    </source>
</reference>
<keyword evidence="11" id="KW-1185">Reference proteome</keyword>
<evidence type="ECO:0000256" key="6">
    <source>
        <dbReference type="ARBA" id="ARBA00022967"/>
    </source>
</evidence>
<evidence type="ECO:0000256" key="2">
    <source>
        <dbReference type="ARBA" id="ARBA00022553"/>
    </source>
</evidence>
<organism evidence="10 11">
    <name type="scientific">Clostridium facile</name>
    <dbReference type="NCBI Taxonomy" id="2763035"/>
    <lineage>
        <taxon>Bacteria</taxon>
        <taxon>Bacillati</taxon>
        <taxon>Bacillota</taxon>
        <taxon>Clostridia</taxon>
        <taxon>Eubacteriales</taxon>
        <taxon>Clostridiaceae</taxon>
        <taxon>Clostridium</taxon>
    </lineage>
</organism>
<keyword evidence="1" id="KW-0813">Transport</keyword>
<dbReference type="RefSeq" id="WP_186995954.1">
    <property type="nucleotide sequence ID" value="NZ_JACOQK010000001.1"/>
</dbReference>
<evidence type="ECO:0000256" key="7">
    <source>
        <dbReference type="ARBA" id="ARBA00022989"/>
    </source>
</evidence>
<dbReference type="PANTHER" id="PTHR30578">
    <property type="entry name" value="ELECTRON TRANSPORT COMPLEX PROTEIN RNFD"/>
    <property type="match status" value="1"/>
</dbReference>
<keyword evidence="2" id="KW-0597">Phosphoprotein</keyword>
<dbReference type="PANTHER" id="PTHR30578:SF0">
    <property type="entry name" value="ION-TRANSLOCATING OXIDOREDUCTASE COMPLEX SUBUNIT D"/>
    <property type="match status" value="1"/>
</dbReference>
<dbReference type="Proteomes" id="UP000649151">
    <property type="component" value="Unassembled WGS sequence"/>
</dbReference>
<evidence type="ECO:0000256" key="3">
    <source>
        <dbReference type="ARBA" id="ARBA00022630"/>
    </source>
</evidence>
<dbReference type="Pfam" id="PF03116">
    <property type="entry name" value="NQR2_RnfD_RnfE"/>
    <property type="match status" value="1"/>
</dbReference>
<protein>
    <submittedName>
        <fullName evidence="10">RnfABCDGE type electron transport complex subunit D</fullName>
    </submittedName>
</protein>
<feature type="transmembrane region" description="Helical" evidence="9">
    <location>
        <begin position="207"/>
        <end position="227"/>
    </location>
</feature>
<sequence>MRTLVGTKKGQRYDVMLALLALFVLPIYYYGVRVLIMLALALVTAIVVDFAARKIFKYKPGRRVRYKIDNTSVITAMICTLLLSAAVPYWMVVVTVAIALLVGKYPFGGREHNIFNPAAVGLTFVGLCWPELVFQYPEPMQAVDLSNRVGGKLVHSMEYQLGLGGVPSVDKMDVILGKFAGPMGATLALVLFACGIYLLVRRTISIHITASLLITTSLMVVIAPRISSSLKATLGYELVAGVLLFGSVFLANDPTTTPTSKLGKVYFGIVLGLLTTIFKYYGVNEYGFLYALLIANALSSFCDSLADHTISLWKRRRTPKKSHPIGEEEKA</sequence>
<evidence type="ECO:0000256" key="9">
    <source>
        <dbReference type="SAM" id="Phobius"/>
    </source>
</evidence>
<evidence type="ECO:0000256" key="8">
    <source>
        <dbReference type="ARBA" id="ARBA00023136"/>
    </source>
</evidence>
<gene>
    <name evidence="10" type="ORF">H8Z77_01560</name>
</gene>
<comment type="caution">
    <text evidence="10">The sequence shown here is derived from an EMBL/GenBank/DDBJ whole genome shotgun (WGS) entry which is preliminary data.</text>
</comment>
<feature type="transmembrane region" description="Helical" evidence="9">
    <location>
        <begin position="233"/>
        <end position="251"/>
    </location>
</feature>
<evidence type="ECO:0000313" key="10">
    <source>
        <dbReference type="EMBL" id="MBC5786715.1"/>
    </source>
</evidence>
<accession>A0ABR7INK6</accession>
<keyword evidence="7 9" id="KW-1133">Transmembrane helix</keyword>
<dbReference type="InterPro" id="IPR004338">
    <property type="entry name" value="NqrB/RnfD"/>
</dbReference>
<feature type="transmembrane region" description="Helical" evidence="9">
    <location>
        <begin position="179"/>
        <end position="200"/>
    </location>
</feature>
<dbReference type="EMBL" id="JACOQK010000001">
    <property type="protein sequence ID" value="MBC5786715.1"/>
    <property type="molecule type" value="Genomic_DNA"/>
</dbReference>
<feature type="transmembrane region" description="Helical" evidence="9">
    <location>
        <begin position="263"/>
        <end position="281"/>
    </location>
</feature>
<keyword evidence="3" id="KW-0285">Flavoprotein</keyword>
<proteinExistence type="predicted"/>
<evidence type="ECO:0000256" key="5">
    <source>
        <dbReference type="ARBA" id="ARBA00022692"/>
    </source>
</evidence>
<evidence type="ECO:0000256" key="1">
    <source>
        <dbReference type="ARBA" id="ARBA00022448"/>
    </source>
</evidence>
<keyword evidence="6" id="KW-1278">Translocase</keyword>
<feature type="transmembrane region" description="Helical" evidence="9">
    <location>
        <begin position="73"/>
        <end position="102"/>
    </location>
</feature>
<evidence type="ECO:0000313" key="11">
    <source>
        <dbReference type="Proteomes" id="UP000649151"/>
    </source>
</evidence>
<evidence type="ECO:0000256" key="4">
    <source>
        <dbReference type="ARBA" id="ARBA00022643"/>
    </source>
</evidence>
<keyword evidence="5 9" id="KW-0812">Transmembrane</keyword>